<dbReference type="SUPFAM" id="SSF55961">
    <property type="entry name" value="Bet v1-like"/>
    <property type="match status" value="1"/>
</dbReference>
<reference evidence="1" key="1">
    <citation type="submission" date="2023-09" db="EMBL/GenBank/DDBJ databases">
        <title>Arcobacter tbilisiensis sp. nov. isolated from chicken meat in Tbilisi, Georgia.</title>
        <authorList>
            <person name="Matthias R."/>
            <person name="Zautner A.E."/>
        </authorList>
    </citation>
    <scope>NUCLEOTIDE SEQUENCE</scope>
    <source>
        <strain evidence="1">LEO 52</strain>
    </source>
</reference>
<dbReference type="Gene3D" id="3.30.530.20">
    <property type="match status" value="1"/>
</dbReference>
<dbReference type="InterPro" id="IPR023393">
    <property type="entry name" value="START-like_dom_sf"/>
</dbReference>
<proteinExistence type="predicted"/>
<dbReference type="AlphaFoldDB" id="A0AA96DM93"/>
<dbReference type="CDD" id="cd07822">
    <property type="entry name" value="SRPBCC_4"/>
    <property type="match status" value="1"/>
</dbReference>
<gene>
    <name evidence="1" type="ORF">RMQ68_08885</name>
</gene>
<organism evidence="1">
    <name type="scientific">Arcobacter sp. AZ-2023</name>
    <dbReference type="NCBI Taxonomy" id="3074453"/>
    <lineage>
        <taxon>Bacteria</taxon>
        <taxon>Pseudomonadati</taxon>
        <taxon>Campylobacterota</taxon>
        <taxon>Epsilonproteobacteria</taxon>
        <taxon>Campylobacterales</taxon>
        <taxon>Arcobacteraceae</taxon>
        <taxon>Arcobacter</taxon>
    </lineage>
</organism>
<dbReference type="PANTHER" id="PTHR36166">
    <property type="entry name" value="CHROMOSOME 9, WHOLE GENOME SHOTGUN SEQUENCE"/>
    <property type="match status" value="1"/>
</dbReference>
<dbReference type="PANTHER" id="PTHR36166:SF1">
    <property type="entry name" value="SRPBCC DOMAIN-CONTAINING PROTEIN"/>
    <property type="match status" value="1"/>
</dbReference>
<evidence type="ECO:0000313" key="1">
    <source>
        <dbReference type="EMBL" id="WNL29470.1"/>
    </source>
</evidence>
<dbReference type="EMBL" id="CP134854">
    <property type="protein sequence ID" value="WNL29470.1"/>
    <property type="molecule type" value="Genomic_DNA"/>
</dbReference>
<protein>
    <submittedName>
        <fullName evidence="1">SRPBCC domain-containing protein</fullName>
    </submittedName>
</protein>
<sequence>MSGVLNEGEILKIVVKINGSTMVFKPKILKYKENIELRWLGKLFIPKIFDGEHYFIVKDNFDGTSTFIHGENFSGILIPFFKKMILDTKKNFEAMNEELKKRVEK</sequence>
<name>A0AA96DM93_9BACT</name>
<accession>A0AA96DM93</accession>